<organism evidence="1 2">
    <name type="scientific">Malus domestica</name>
    <name type="common">Apple</name>
    <name type="synonym">Pyrus malus</name>
    <dbReference type="NCBI Taxonomy" id="3750"/>
    <lineage>
        <taxon>Eukaryota</taxon>
        <taxon>Viridiplantae</taxon>
        <taxon>Streptophyta</taxon>
        <taxon>Embryophyta</taxon>
        <taxon>Tracheophyta</taxon>
        <taxon>Spermatophyta</taxon>
        <taxon>Magnoliopsida</taxon>
        <taxon>eudicotyledons</taxon>
        <taxon>Gunneridae</taxon>
        <taxon>Pentapetalae</taxon>
        <taxon>rosids</taxon>
        <taxon>fabids</taxon>
        <taxon>Rosales</taxon>
        <taxon>Rosaceae</taxon>
        <taxon>Amygdaloideae</taxon>
        <taxon>Maleae</taxon>
        <taxon>Malus</taxon>
    </lineage>
</organism>
<name>A0A498KGW6_MALDO</name>
<dbReference type="AlphaFoldDB" id="A0A498KGW6"/>
<dbReference type="Proteomes" id="UP000290289">
    <property type="component" value="Chromosome 2"/>
</dbReference>
<comment type="caution">
    <text evidence="1">The sequence shown here is derived from an EMBL/GenBank/DDBJ whole genome shotgun (WGS) entry which is preliminary data.</text>
</comment>
<keyword evidence="2" id="KW-1185">Reference proteome</keyword>
<reference evidence="1 2" key="1">
    <citation type="submission" date="2018-10" db="EMBL/GenBank/DDBJ databases">
        <title>A high-quality apple genome assembly.</title>
        <authorList>
            <person name="Hu J."/>
        </authorList>
    </citation>
    <scope>NUCLEOTIDE SEQUENCE [LARGE SCALE GENOMIC DNA]</scope>
    <source>
        <strain evidence="2">cv. HFTH1</strain>
        <tissue evidence="1">Young leaf</tissue>
    </source>
</reference>
<evidence type="ECO:0008006" key="3">
    <source>
        <dbReference type="Google" id="ProtNLM"/>
    </source>
</evidence>
<evidence type="ECO:0000313" key="2">
    <source>
        <dbReference type="Proteomes" id="UP000290289"/>
    </source>
</evidence>
<gene>
    <name evidence="1" type="ORF">DVH24_017686</name>
</gene>
<proteinExistence type="predicted"/>
<protein>
    <recommendedName>
        <fullName evidence="3">FBD domain-containing protein</fullName>
    </recommendedName>
</protein>
<accession>A0A498KGW6</accession>
<dbReference type="STRING" id="3750.A0A498KGW6"/>
<dbReference type="EMBL" id="RDQH01000328">
    <property type="protein sequence ID" value="RXI05644.1"/>
    <property type="molecule type" value="Genomic_DNA"/>
</dbReference>
<sequence>MEKRVEILELEFLAESIAFLDFHFKNVPMLVIEVSISKFGVLAEFLRGVFSRLSCQLFHIEILKLDIRGAVYHQNYKFPVLSNLKHLELLVDAEYCLSLVHLASFMNAAPNLQKLVLGLGFGSNAEMAKIEKAALCPPSEPQDSRNSGVSWS</sequence>
<evidence type="ECO:0000313" key="1">
    <source>
        <dbReference type="EMBL" id="RXI05644.1"/>
    </source>
</evidence>